<reference evidence="8" key="1">
    <citation type="submission" date="2023-01" db="EMBL/GenBank/DDBJ databases">
        <title>Genome assembly of the deep-sea coral Lophelia pertusa.</title>
        <authorList>
            <person name="Herrera S."/>
            <person name="Cordes E."/>
        </authorList>
    </citation>
    <scope>NUCLEOTIDE SEQUENCE</scope>
    <source>
        <strain evidence="8">USNM1676648</strain>
        <tissue evidence="8">Polyp</tissue>
    </source>
</reference>
<protein>
    <recommendedName>
        <fullName evidence="7">Choline transporter-like protein</fullName>
    </recommendedName>
</protein>
<evidence type="ECO:0000313" key="8">
    <source>
        <dbReference type="EMBL" id="KAJ7334392.1"/>
    </source>
</evidence>
<evidence type="ECO:0000256" key="4">
    <source>
        <dbReference type="ARBA" id="ARBA00022989"/>
    </source>
</evidence>
<name>A0A9W9YD72_9CNID</name>
<dbReference type="AlphaFoldDB" id="A0A9W9YD72"/>
<keyword evidence="5 7" id="KW-0472">Membrane</keyword>
<keyword evidence="6" id="KW-0325">Glycoprotein</keyword>
<comment type="caution">
    <text evidence="8">The sequence shown here is derived from an EMBL/GenBank/DDBJ whole genome shotgun (WGS) entry which is preliminary data.</text>
</comment>
<keyword evidence="4 7" id="KW-1133">Transmembrane helix</keyword>
<dbReference type="Pfam" id="PF04515">
    <property type="entry name" value="Choline_transpo"/>
    <property type="match status" value="1"/>
</dbReference>
<dbReference type="PANTHER" id="PTHR12385:SF14">
    <property type="entry name" value="CHOLINE TRANSPORTER-LIKE 2"/>
    <property type="match status" value="1"/>
</dbReference>
<evidence type="ECO:0000256" key="2">
    <source>
        <dbReference type="ARBA" id="ARBA00007168"/>
    </source>
</evidence>
<dbReference type="PANTHER" id="PTHR12385">
    <property type="entry name" value="CHOLINE TRANSPORTER-LIKE (SLC FAMILY 44)"/>
    <property type="match status" value="1"/>
</dbReference>
<dbReference type="GO" id="GO:0005886">
    <property type="term" value="C:plasma membrane"/>
    <property type="evidence" value="ECO:0007669"/>
    <property type="project" value="UniProtKB-SubCell"/>
</dbReference>
<dbReference type="GO" id="GO:0022857">
    <property type="term" value="F:transmembrane transporter activity"/>
    <property type="evidence" value="ECO:0007669"/>
    <property type="project" value="UniProtKB-UniRule"/>
</dbReference>
<dbReference type="InterPro" id="IPR007603">
    <property type="entry name" value="Choline_transptr-like"/>
</dbReference>
<comment type="similarity">
    <text evidence="2 7">Belongs to the CTL (choline transporter-like) family.</text>
</comment>
<keyword evidence="3 7" id="KW-0812">Transmembrane</keyword>
<gene>
    <name evidence="8" type="ORF">OS493_014703</name>
</gene>
<feature type="transmembrane region" description="Helical" evidence="7">
    <location>
        <begin position="33"/>
        <end position="51"/>
    </location>
</feature>
<comment type="function">
    <text evidence="7">Choline transporter.</text>
</comment>
<proteinExistence type="inferred from homology"/>
<comment type="subcellular location">
    <subcellularLocation>
        <location evidence="7">Cell membrane</location>
        <topology evidence="7">Multi-pass membrane protein</topology>
    </subcellularLocation>
    <subcellularLocation>
        <location evidence="1">Membrane</location>
        <topology evidence="1">Multi-pass membrane protein</topology>
    </subcellularLocation>
</comment>
<evidence type="ECO:0000313" key="9">
    <source>
        <dbReference type="Proteomes" id="UP001163046"/>
    </source>
</evidence>
<keyword evidence="9" id="KW-1185">Reference proteome</keyword>
<dbReference type="Proteomes" id="UP001163046">
    <property type="component" value="Unassembled WGS sequence"/>
</dbReference>
<evidence type="ECO:0000256" key="7">
    <source>
        <dbReference type="RuleBase" id="RU368066"/>
    </source>
</evidence>
<evidence type="ECO:0000256" key="5">
    <source>
        <dbReference type="ARBA" id="ARBA00023136"/>
    </source>
</evidence>
<dbReference type="OrthoDB" id="420519at2759"/>
<accession>A0A9W9YD72</accession>
<evidence type="ECO:0000256" key="1">
    <source>
        <dbReference type="ARBA" id="ARBA00004141"/>
    </source>
</evidence>
<evidence type="ECO:0000256" key="6">
    <source>
        <dbReference type="ARBA" id="ARBA00023180"/>
    </source>
</evidence>
<sequence>MGKLLVVGIVGVCSFFSFNKLSNDDPTTLQYDVVPTIVMVVFAYAVSILFFDVYDMAIDTVFHCFLEDLKINDGSAEKPYFMSDSLKKLLMLKDGNDGGQK</sequence>
<dbReference type="EMBL" id="MU827784">
    <property type="protein sequence ID" value="KAJ7334392.1"/>
    <property type="molecule type" value="Genomic_DNA"/>
</dbReference>
<comment type="caution">
    <text evidence="7">Lacks conserved residue(s) required for the propagation of feature annotation.</text>
</comment>
<evidence type="ECO:0000256" key="3">
    <source>
        <dbReference type="ARBA" id="ARBA00022692"/>
    </source>
</evidence>
<organism evidence="8 9">
    <name type="scientific">Desmophyllum pertusum</name>
    <dbReference type="NCBI Taxonomy" id="174260"/>
    <lineage>
        <taxon>Eukaryota</taxon>
        <taxon>Metazoa</taxon>
        <taxon>Cnidaria</taxon>
        <taxon>Anthozoa</taxon>
        <taxon>Hexacorallia</taxon>
        <taxon>Scleractinia</taxon>
        <taxon>Caryophylliina</taxon>
        <taxon>Caryophylliidae</taxon>
        <taxon>Desmophyllum</taxon>
    </lineage>
</organism>